<dbReference type="RefSeq" id="WP_012159137.1">
    <property type="nucleotide sequence ID" value="NC_009922.1"/>
</dbReference>
<dbReference type="STRING" id="350688.Clos_1280"/>
<dbReference type="HOGENOM" id="CLU_2731043_0_0_9"/>
<protein>
    <submittedName>
        <fullName evidence="1">Uncharacterized protein</fullName>
    </submittedName>
</protein>
<evidence type="ECO:0000313" key="2">
    <source>
        <dbReference type="Proteomes" id="UP000000269"/>
    </source>
</evidence>
<dbReference type="AlphaFoldDB" id="A8MG97"/>
<accession>A8MG97</accession>
<keyword evidence="2" id="KW-1185">Reference proteome</keyword>
<dbReference type="OrthoDB" id="1757632at2"/>
<gene>
    <name evidence="1" type="ordered locus">Clos_1280</name>
</gene>
<reference evidence="2" key="1">
    <citation type="submission" date="2007-10" db="EMBL/GenBank/DDBJ databases">
        <title>Complete genome of Alkaliphilus oremlandii OhILAs.</title>
        <authorList>
            <person name="Copeland A."/>
            <person name="Lucas S."/>
            <person name="Lapidus A."/>
            <person name="Barry K."/>
            <person name="Detter J.C."/>
            <person name="Glavina del Rio T."/>
            <person name="Hammon N."/>
            <person name="Israni S."/>
            <person name="Dalin E."/>
            <person name="Tice H."/>
            <person name="Pitluck S."/>
            <person name="Chain P."/>
            <person name="Malfatti S."/>
            <person name="Shin M."/>
            <person name="Vergez L."/>
            <person name="Schmutz J."/>
            <person name="Larimer F."/>
            <person name="Land M."/>
            <person name="Hauser L."/>
            <person name="Kyrpides N."/>
            <person name="Mikhailova N."/>
            <person name="Stolz J.F."/>
            <person name="Dawson A."/>
            <person name="Fisher E."/>
            <person name="Crable B."/>
            <person name="Perera E."/>
            <person name="Lisak J."/>
            <person name="Ranganathan M."/>
            <person name="Basu P."/>
            <person name="Richardson P."/>
        </authorList>
    </citation>
    <scope>NUCLEOTIDE SEQUENCE [LARGE SCALE GENOMIC DNA]</scope>
    <source>
        <strain evidence="2">OhILAs</strain>
    </source>
</reference>
<dbReference type="KEGG" id="aoe:Clos_1280"/>
<dbReference type="Proteomes" id="UP000000269">
    <property type="component" value="Chromosome"/>
</dbReference>
<dbReference type="EMBL" id="CP000853">
    <property type="protein sequence ID" value="ABW18825.1"/>
    <property type="molecule type" value="Genomic_DNA"/>
</dbReference>
<name>A8MG97_ALKOO</name>
<organism evidence="1 2">
    <name type="scientific">Alkaliphilus oremlandii (strain OhILAs)</name>
    <name type="common">Clostridium oremlandii (strain OhILAs)</name>
    <dbReference type="NCBI Taxonomy" id="350688"/>
    <lineage>
        <taxon>Bacteria</taxon>
        <taxon>Bacillati</taxon>
        <taxon>Bacillota</taxon>
        <taxon>Clostridia</taxon>
        <taxon>Peptostreptococcales</taxon>
        <taxon>Natronincolaceae</taxon>
        <taxon>Alkaliphilus</taxon>
    </lineage>
</organism>
<proteinExistence type="predicted"/>
<sequence>MPNNGPNTEKRPKKIIRPEEMIKFSWGGNTQEWEEEADQVMHVLQDQLDNQISDEELQNQIDYALRWNYWH</sequence>
<evidence type="ECO:0000313" key="1">
    <source>
        <dbReference type="EMBL" id="ABW18825.1"/>
    </source>
</evidence>